<dbReference type="PRINTS" id="PR00008">
    <property type="entry name" value="DAGPEDOMAIN"/>
</dbReference>
<dbReference type="SMART" id="SM00233">
    <property type="entry name" value="PH"/>
    <property type="match status" value="1"/>
</dbReference>
<evidence type="ECO:0000256" key="4">
    <source>
        <dbReference type="ARBA" id="ARBA00008582"/>
    </source>
</evidence>
<reference evidence="25 26" key="2">
    <citation type="submission" date="2018-11" db="EMBL/GenBank/DDBJ databases">
        <authorList>
            <consortium name="Pathogen Informatics"/>
        </authorList>
    </citation>
    <scope>NUCLEOTIDE SEQUENCE [LARGE SCALE GENOMIC DNA]</scope>
</reference>
<dbReference type="InterPro" id="IPR000719">
    <property type="entry name" value="Prot_kinase_dom"/>
</dbReference>
<dbReference type="Proteomes" id="UP000270296">
    <property type="component" value="Unassembled WGS sequence"/>
</dbReference>
<dbReference type="CDD" id="cd20798">
    <property type="entry name" value="C1_CeDKF1-like_rpt2"/>
    <property type="match status" value="1"/>
</dbReference>
<keyword evidence="7" id="KW-1003">Cell membrane</keyword>
<dbReference type="GO" id="GO:0008270">
    <property type="term" value="F:zinc ion binding"/>
    <property type="evidence" value="ECO:0007669"/>
    <property type="project" value="UniProtKB-KW"/>
</dbReference>
<dbReference type="InterPro" id="IPR046349">
    <property type="entry name" value="C1-like_sf"/>
</dbReference>
<dbReference type="Pfam" id="PF00069">
    <property type="entry name" value="Pkinase"/>
    <property type="match status" value="1"/>
</dbReference>
<keyword evidence="19" id="KW-0460">Magnesium</keyword>
<evidence type="ECO:0000256" key="13">
    <source>
        <dbReference type="ARBA" id="ARBA00022737"/>
    </source>
</evidence>
<dbReference type="InterPro" id="IPR001849">
    <property type="entry name" value="PH_domain"/>
</dbReference>
<evidence type="ECO:0000256" key="3">
    <source>
        <dbReference type="ARBA" id="ARBA00004496"/>
    </source>
</evidence>
<keyword evidence="16" id="KW-0418">Kinase</keyword>
<dbReference type="PANTHER" id="PTHR22968">
    <property type="entry name" value="PROTEIN KINASE C, MU"/>
    <property type="match status" value="1"/>
</dbReference>
<dbReference type="InterPro" id="IPR002219">
    <property type="entry name" value="PKC_DAG/PE"/>
</dbReference>
<keyword evidence="6" id="KW-0728">SH3 domain</keyword>
<evidence type="ECO:0000256" key="6">
    <source>
        <dbReference type="ARBA" id="ARBA00022443"/>
    </source>
</evidence>
<dbReference type="SUPFAM" id="SSF50729">
    <property type="entry name" value="PH domain-like"/>
    <property type="match status" value="1"/>
</dbReference>
<dbReference type="EC" id="2.7.11.13" evidence="5"/>
<keyword evidence="20" id="KW-0472">Membrane</keyword>
<feature type="domain" description="Phorbol-ester/DAG-type" evidence="24">
    <location>
        <begin position="169"/>
        <end position="219"/>
    </location>
</feature>
<evidence type="ECO:0000256" key="22">
    <source>
        <dbReference type="PROSITE-ProRule" id="PRU10141"/>
    </source>
</evidence>
<dbReference type="GO" id="GO:0004697">
    <property type="term" value="F:diacylglycerol-dependent serine/threonine kinase activity"/>
    <property type="evidence" value="ECO:0007669"/>
    <property type="project" value="UniProtKB-EC"/>
</dbReference>
<keyword evidence="26" id="KW-1185">Reference proteome</keyword>
<dbReference type="PROSITE" id="PS00479">
    <property type="entry name" value="ZF_DAG_PE_1"/>
    <property type="match status" value="1"/>
</dbReference>
<organism evidence="27">
    <name type="scientific">Soboliphyme baturini</name>
    <dbReference type="NCBI Taxonomy" id="241478"/>
    <lineage>
        <taxon>Eukaryota</taxon>
        <taxon>Metazoa</taxon>
        <taxon>Ecdysozoa</taxon>
        <taxon>Nematoda</taxon>
        <taxon>Enoplea</taxon>
        <taxon>Dorylaimia</taxon>
        <taxon>Dioctophymatida</taxon>
        <taxon>Dioctophymatoidea</taxon>
        <taxon>Soboliphymatidae</taxon>
        <taxon>Soboliphyme</taxon>
    </lineage>
</organism>
<dbReference type="GO" id="GO:0042383">
    <property type="term" value="C:sarcolemma"/>
    <property type="evidence" value="ECO:0007669"/>
    <property type="project" value="UniProtKB-SubCell"/>
</dbReference>
<evidence type="ECO:0000256" key="17">
    <source>
        <dbReference type="ARBA" id="ARBA00022833"/>
    </source>
</evidence>
<dbReference type="GO" id="GO:0005829">
    <property type="term" value="C:cytosol"/>
    <property type="evidence" value="ECO:0007669"/>
    <property type="project" value="TreeGrafter"/>
</dbReference>
<dbReference type="CDD" id="cd01239">
    <property type="entry name" value="PH_PKD"/>
    <property type="match status" value="1"/>
</dbReference>
<evidence type="ECO:0000256" key="2">
    <source>
        <dbReference type="ARBA" id="ARBA00004278"/>
    </source>
</evidence>
<keyword evidence="8" id="KW-0963">Cytoplasm</keyword>
<evidence type="ECO:0000313" key="25">
    <source>
        <dbReference type="EMBL" id="VDO96943.1"/>
    </source>
</evidence>
<keyword evidence="10" id="KW-0597">Phosphoprotein</keyword>
<dbReference type="AlphaFoldDB" id="A0A183IF30"/>
<evidence type="ECO:0000256" key="18">
    <source>
        <dbReference type="ARBA" id="ARBA00022840"/>
    </source>
</evidence>
<comment type="subcellular location">
    <subcellularLocation>
        <location evidence="2">Cell membrane</location>
        <location evidence="2">Sarcolemma</location>
        <topology evidence="2">Peripheral membrane protein</topology>
        <orientation evidence="2">Cytoplasmic side</orientation>
    </subcellularLocation>
    <subcellularLocation>
        <location evidence="3">Cytoplasm</location>
    </subcellularLocation>
</comment>
<keyword evidence="15" id="KW-0863">Zinc-finger</keyword>
<dbReference type="SMART" id="SM00220">
    <property type="entry name" value="S_TKc"/>
    <property type="match status" value="1"/>
</dbReference>
<evidence type="ECO:0000256" key="12">
    <source>
        <dbReference type="ARBA" id="ARBA00022723"/>
    </source>
</evidence>
<comment type="cofactor">
    <cofactor evidence="1">
        <name>Mg(2+)</name>
        <dbReference type="ChEBI" id="CHEBI:18420"/>
    </cofactor>
</comment>
<protein>
    <recommendedName>
        <fullName evidence="5">protein kinase C</fullName>
        <ecNumber evidence="5">2.7.11.13</ecNumber>
    </recommendedName>
</protein>
<dbReference type="GO" id="GO:0007200">
    <property type="term" value="P:phospholipase C-activating G protein-coupled receptor signaling pathway"/>
    <property type="evidence" value="ECO:0007669"/>
    <property type="project" value="TreeGrafter"/>
</dbReference>
<dbReference type="PROSITE" id="PS50081">
    <property type="entry name" value="ZF_DAG_PE_2"/>
    <property type="match status" value="2"/>
</dbReference>
<dbReference type="SUPFAM" id="SSF56112">
    <property type="entry name" value="Protein kinase-like (PK-like)"/>
    <property type="match status" value="1"/>
</dbReference>
<evidence type="ECO:0000256" key="15">
    <source>
        <dbReference type="ARBA" id="ARBA00022771"/>
    </source>
</evidence>
<reference evidence="27" key="1">
    <citation type="submission" date="2016-06" db="UniProtKB">
        <authorList>
            <consortium name="WormBaseParasite"/>
        </authorList>
    </citation>
    <scope>IDENTIFICATION</scope>
</reference>
<feature type="domain" description="Protein kinase" evidence="23">
    <location>
        <begin position="451"/>
        <end position="712"/>
    </location>
</feature>
<dbReference type="InterPro" id="IPR020454">
    <property type="entry name" value="DAG/PE-bd"/>
</dbReference>
<dbReference type="Gene3D" id="2.30.29.30">
    <property type="entry name" value="Pleckstrin-homology domain (PH domain)/Phosphotyrosine-binding domain (PTB)"/>
    <property type="match status" value="1"/>
</dbReference>
<evidence type="ECO:0000256" key="21">
    <source>
        <dbReference type="ARBA" id="ARBA00047272"/>
    </source>
</evidence>
<dbReference type="PROSITE" id="PS00107">
    <property type="entry name" value="PROTEIN_KINASE_ATP"/>
    <property type="match status" value="1"/>
</dbReference>
<evidence type="ECO:0000256" key="9">
    <source>
        <dbReference type="ARBA" id="ARBA00022527"/>
    </source>
</evidence>
<keyword evidence="12" id="KW-0479">Metal-binding</keyword>
<feature type="domain" description="Phorbol-ester/DAG-type" evidence="24">
    <location>
        <begin position="101"/>
        <end position="151"/>
    </location>
</feature>
<dbReference type="InterPro" id="IPR008271">
    <property type="entry name" value="Ser/Thr_kinase_AS"/>
</dbReference>
<evidence type="ECO:0000259" key="23">
    <source>
        <dbReference type="PROSITE" id="PS50011"/>
    </source>
</evidence>
<evidence type="ECO:0000259" key="24">
    <source>
        <dbReference type="PROSITE" id="PS50081"/>
    </source>
</evidence>
<dbReference type="EMBL" id="UZAM01007135">
    <property type="protein sequence ID" value="VDO96943.1"/>
    <property type="molecule type" value="Genomic_DNA"/>
</dbReference>
<evidence type="ECO:0000256" key="19">
    <source>
        <dbReference type="ARBA" id="ARBA00022842"/>
    </source>
</evidence>
<evidence type="ECO:0000256" key="14">
    <source>
        <dbReference type="ARBA" id="ARBA00022741"/>
    </source>
</evidence>
<dbReference type="GO" id="GO:0035556">
    <property type="term" value="P:intracellular signal transduction"/>
    <property type="evidence" value="ECO:0007669"/>
    <property type="project" value="TreeGrafter"/>
</dbReference>
<dbReference type="InterPro" id="IPR017441">
    <property type="entry name" value="Protein_kinase_ATP_BS"/>
</dbReference>
<evidence type="ECO:0000256" key="1">
    <source>
        <dbReference type="ARBA" id="ARBA00001946"/>
    </source>
</evidence>
<name>A0A183IF30_9BILA</name>
<dbReference type="OrthoDB" id="10252171at2759"/>
<evidence type="ECO:0000256" key="16">
    <source>
        <dbReference type="ARBA" id="ARBA00022777"/>
    </source>
</evidence>
<dbReference type="InterPro" id="IPR057764">
    <property type="entry name" value="Ubiquitin_PRKD1-3_N"/>
</dbReference>
<dbReference type="InterPro" id="IPR011009">
    <property type="entry name" value="Kinase-like_dom_sf"/>
</dbReference>
<dbReference type="Gene3D" id="3.30.200.20">
    <property type="entry name" value="Phosphorylase Kinase, domain 1"/>
    <property type="match status" value="1"/>
</dbReference>
<evidence type="ECO:0000256" key="7">
    <source>
        <dbReference type="ARBA" id="ARBA00022475"/>
    </source>
</evidence>
<dbReference type="FunFam" id="3.30.60.20:FF:000021">
    <property type="entry name" value="Serine/threonine-protein kinase"/>
    <property type="match status" value="1"/>
</dbReference>
<evidence type="ECO:0000313" key="27">
    <source>
        <dbReference type="WBParaSite" id="SBAD_0000232901-mRNA-1"/>
    </source>
</evidence>
<gene>
    <name evidence="25" type="ORF">SBAD_LOCUS2224</name>
</gene>
<evidence type="ECO:0000256" key="5">
    <source>
        <dbReference type="ARBA" id="ARBA00012429"/>
    </source>
</evidence>
<dbReference type="FunFam" id="1.10.510.10:FF:000571">
    <property type="entry name" value="Maternal embryonic leucine zipper kinase"/>
    <property type="match status" value="1"/>
</dbReference>
<proteinExistence type="inferred from homology"/>
<dbReference type="GO" id="GO:0005524">
    <property type="term" value="F:ATP binding"/>
    <property type="evidence" value="ECO:0007669"/>
    <property type="project" value="UniProtKB-UniRule"/>
</dbReference>
<dbReference type="PROSITE" id="PS00108">
    <property type="entry name" value="PROTEIN_KINASE_ST"/>
    <property type="match status" value="1"/>
</dbReference>
<dbReference type="InterPro" id="IPR011993">
    <property type="entry name" value="PH-like_dom_sf"/>
</dbReference>
<dbReference type="SMART" id="SM00109">
    <property type="entry name" value="C1"/>
    <property type="match status" value="2"/>
</dbReference>
<accession>A0A183IF30</accession>
<evidence type="ECO:0000256" key="11">
    <source>
        <dbReference type="ARBA" id="ARBA00022679"/>
    </source>
</evidence>
<dbReference type="PROSITE" id="PS50011">
    <property type="entry name" value="PROTEIN_KINASE_DOM"/>
    <property type="match status" value="1"/>
</dbReference>
<sequence>MTAPMANADCEICITLQMGLHKEHINVNRDSLDLPFIRQKAQQFIEKLCPNQAFMLQRILLFRHNYESPNVLQLLNDTDEINNGTVIEVVITHKNERPAHPHILNVHSYYAPTFCDYCGEILVGLVRQGLKCSKCSLNFHKNCAFAAHNNCSCSGGEAEPPDSTNFGLPHTFVVHTYKKPTVCKYCNNLLVGIVKQGLQCRDCKVNVHKKCASALSSDCRMDCQACVVKSSNDSMEVDTSTATEKLSSDGVVINSHHHAEEVSTGDLIQLTRIPGQAAIRHSRQRALPVLMEGWLLHFTNHNRARKRHYWVMDATGISLFHCPQGASRCYKFIPLGQILGLRPYNGPPIDPSGPPHCFEIQTAHTVYFVGENLDWYAKHIFKGSPAALPQLPRRESGVGLAVAQKWIAAIHQALLPPKLPQEKLTPIVPSEDADEIKDTHVALEFSNLYQINQQEELGSGQFGTVYGGVHRSTGRKVAIKVIMKSRFGRKQKEQLRSEVAILQNISNAGIITLEAMFETRDRVFVVMEKMEADMLEMILSSRLGRLSERITKFLIFQILNALKYLHSHDIAHCDLKPENVLLNSPDNDFPQTKLCDFGYARIIGENTFRRTVVGTPAYLAPEVLLKKGYNKSLDLWSVGVVIYVTLSGTFPFNEGEEIADQIKNAAFMFPPNPWNEISNDAIDLISQLLKVNLMSPMEERLCIEDCLAHKWLNDRQLYLDLRNLEQQLSLRYLTSPQDDDKYFNEHL</sequence>
<keyword evidence="9" id="KW-0723">Serine/threonine-protein kinase</keyword>
<comment type="catalytic activity">
    <reaction evidence="21">
        <text>L-threonyl-[protein] + ATP = O-phospho-L-threonyl-[protein] + ADP + H(+)</text>
        <dbReference type="Rhea" id="RHEA:46608"/>
        <dbReference type="Rhea" id="RHEA-COMP:11060"/>
        <dbReference type="Rhea" id="RHEA-COMP:11605"/>
        <dbReference type="ChEBI" id="CHEBI:15378"/>
        <dbReference type="ChEBI" id="CHEBI:30013"/>
        <dbReference type="ChEBI" id="CHEBI:30616"/>
        <dbReference type="ChEBI" id="CHEBI:61977"/>
        <dbReference type="ChEBI" id="CHEBI:456216"/>
        <dbReference type="EC" id="2.7.11.13"/>
    </reaction>
</comment>
<dbReference type="Gene3D" id="1.10.510.10">
    <property type="entry name" value="Transferase(Phosphotransferase) domain 1"/>
    <property type="match status" value="1"/>
</dbReference>
<evidence type="ECO:0000256" key="8">
    <source>
        <dbReference type="ARBA" id="ARBA00022490"/>
    </source>
</evidence>
<evidence type="ECO:0000313" key="26">
    <source>
        <dbReference type="Proteomes" id="UP000270296"/>
    </source>
</evidence>
<feature type="binding site" evidence="22">
    <location>
        <position position="484"/>
    </location>
    <ligand>
        <name>ATP</name>
        <dbReference type="ChEBI" id="CHEBI:30616"/>
    </ligand>
</feature>
<keyword evidence="18 22" id="KW-0067">ATP-binding</keyword>
<comment type="similarity">
    <text evidence="4">Belongs to the protein kinase superfamily. CAMK Ser/Thr protein kinase family. PKD subfamily.</text>
</comment>
<keyword evidence="17" id="KW-0862">Zinc</keyword>
<dbReference type="Pfam" id="PF00130">
    <property type="entry name" value="C1_1"/>
    <property type="match status" value="2"/>
</dbReference>
<keyword evidence="14 22" id="KW-0547">Nucleotide-binding</keyword>
<dbReference type="SUPFAM" id="SSF57889">
    <property type="entry name" value="Cysteine-rich domain"/>
    <property type="match status" value="2"/>
</dbReference>
<keyword evidence="11" id="KW-0808">Transferase</keyword>
<evidence type="ECO:0000256" key="20">
    <source>
        <dbReference type="ARBA" id="ARBA00023136"/>
    </source>
</evidence>
<keyword evidence="13" id="KW-0677">Repeat</keyword>
<dbReference type="PANTHER" id="PTHR22968:SF15">
    <property type="entry name" value="SERINE_THREONINE-PROTEIN KINASE DKF-1"/>
    <property type="match status" value="1"/>
</dbReference>
<dbReference type="FunFam" id="3.30.60.20:FF:000022">
    <property type="entry name" value="SH3 and cysteine-rich domain-containing protein 3 isoform 2"/>
    <property type="match status" value="1"/>
</dbReference>
<dbReference type="Pfam" id="PF25525">
    <property type="entry name" value="Ubiquitin_PRKD1_N"/>
    <property type="match status" value="1"/>
</dbReference>
<evidence type="ECO:0000256" key="10">
    <source>
        <dbReference type="ARBA" id="ARBA00022553"/>
    </source>
</evidence>
<dbReference type="Gene3D" id="3.30.60.20">
    <property type="match status" value="2"/>
</dbReference>
<dbReference type="WBParaSite" id="SBAD_0000232901-mRNA-1">
    <property type="protein sequence ID" value="SBAD_0000232901-mRNA-1"/>
    <property type="gene ID" value="SBAD_0000232901"/>
</dbReference>